<evidence type="ECO:0000256" key="5">
    <source>
        <dbReference type="ARBA" id="ARBA00023237"/>
    </source>
</evidence>
<evidence type="ECO:0000313" key="9">
    <source>
        <dbReference type="Proteomes" id="UP000428260"/>
    </source>
</evidence>
<dbReference type="InterPro" id="IPR012944">
    <property type="entry name" value="SusD_RagB_dom"/>
</dbReference>
<dbReference type="Gene3D" id="1.25.40.390">
    <property type="match status" value="1"/>
</dbReference>
<sequence>MKTHRIINIAYVLATLLLIGGCTNLDVPVESEITTDNFPVTEEDFIAVSGPIYTNLAPYYFKSYWFLQEFSADGLILTANGGNWYDDGRYQNYHMHTWNTEQRFIREVWDWCYAGISSCNSVLTLYESAEDNNTKEMAVAEVKTMRAFYHFILMDVYGDVPLVTTFGEEVTTRTDRTEVFDFLEEDLLDAVNYLSTIVDQSTYGRPTKYMAYALLAKLYINAEIYTGENRYNDVVSVCDEIIDSGSYTLDDDYLAVFDIDNGPDIKDIIFAVTYNSEDSQQQYWARYWLHKALREKFSLPYNPSGCVRALPEYYDLFNDANDRRNAIWLTGKQYDWQGNPITIETTNSGLDADYSGNDPDGEITYHLEFTREIVFDDFDKFDTGDDQLGKAIGYRCNKFYPDSTSTSRQQNNDWPVFRYADVLLMKAEAILRGASATLGQTPLSLVNMVRERSNAGDFNDIDLDGLLDERARELCYEGWRRNDLIRYGKFEDSWGFKTDNDVNKRIYPVPQDELDINPSLGQNPGYE</sequence>
<evidence type="ECO:0000256" key="4">
    <source>
        <dbReference type="ARBA" id="ARBA00023136"/>
    </source>
</evidence>
<protein>
    <submittedName>
        <fullName evidence="8">RagB/SusD family nutrient uptake outer membrane protein</fullName>
    </submittedName>
</protein>
<dbReference type="Pfam" id="PF07980">
    <property type="entry name" value="SusD_RagB"/>
    <property type="match status" value="1"/>
</dbReference>
<dbReference type="KEGG" id="mcos:GM418_13470"/>
<feature type="domain" description="SusD-like N-terminal" evidence="7">
    <location>
        <begin position="53"/>
        <end position="219"/>
    </location>
</feature>
<keyword evidence="5" id="KW-0998">Cell outer membrane</keyword>
<accession>A0A6I6JNU0</accession>
<gene>
    <name evidence="8" type="ORF">GM418_13470</name>
</gene>
<organism evidence="8 9">
    <name type="scientific">Maribellus comscasis</name>
    <dbReference type="NCBI Taxonomy" id="2681766"/>
    <lineage>
        <taxon>Bacteria</taxon>
        <taxon>Pseudomonadati</taxon>
        <taxon>Bacteroidota</taxon>
        <taxon>Bacteroidia</taxon>
        <taxon>Marinilabiliales</taxon>
        <taxon>Prolixibacteraceae</taxon>
        <taxon>Maribellus</taxon>
    </lineage>
</organism>
<name>A0A6I6JNU0_9BACT</name>
<evidence type="ECO:0000259" key="7">
    <source>
        <dbReference type="Pfam" id="PF14322"/>
    </source>
</evidence>
<keyword evidence="3" id="KW-0732">Signal</keyword>
<dbReference type="Pfam" id="PF14322">
    <property type="entry name" value="SusD-like_3"/>
    <property type="match status" value="1"/>
</dbReference>
<dbReference type="SUPFAM" id="SSF48452">
    <property type="entry name" value="TPR-like"/>
    <property type="match status" value="1"/>
</dbReference>
<dbReference type="Proteomes" id="UP000428260">
    <property type="component" value="Chromosome"/>
</dbReference>
<dbReference type="GO" id="GO:0009279">
    <property type="term" value="C:cell outer membrane"/>
    <property type="evidence" value="ECO:0007669"/>
    <property type="project" value="UniProtKB-SubCell"/>
</dbReference>
<evidence type="ECO:0000259" key="6">
    <source>
        <dbReference type="Pfam" id="PF07980"/>
    </source>
</evidence>
<comment type="similarity">
    <text evidence="2">Belongs to the SusD family.</text>
</comment>
<keyword evidence="4" id="KW-0472">Membrane</keyword>
<dbReference type="PROSITE" id="PS51257">
    <property type="entry name" value="PROKAR_LIPOPROTEIN"/>
    <property type="match status" value="1"/>
</dbReference>
<feature type="domain" description="RagB/SusD" evidence="6">
    <location>
        <begin position="266"/>
        <end position="526"/>
    </location>
</feature>
<dbReference type="AlphaFoldDB" id="A0A6I6JNU0"/>
<dbReference type="EMBL" id="CP046401">
    <property type="protein sequence ID" value="QGY44636.1"/>
    <property type="molecule type" value="Genomic_DNA"/>
</dbReference>
<dbReference type="RefSeq" id="WP_158867134.1">
    <property type="nucleotide sequence ID" value="NZ_CP046401.1"/>
</dbReference>
<dbReference type="InterPro" id="IPR011990">
    <property type="entry name" value="TPR-like_helical_dom_sf"/>
</dbReference>
<keyword evidence="9" id="KW-1185">Reference proteome</keyword>
<evidence type="ECO:0000256" key="3">
    <source>
        <dbReference type="ARBA" id="ARBA00022729"/>
    </source>
</evidence>
<proteinExistence type="inferred from homology"/>
<evidence type="ECO:0000256" key="2">
    <source>
        <dbReference type="ARBA" id="ARBA00006275"/>
    </source>
</evidence>
<dbReference type="InterPro" id="IPR033985">
    <property type="entry name" value="SusD-like_N"/>
</dbReference>
<comment type="subcellular location">
    <subcellularLocation>
        <location evidence="1">Cell outer membrane</location>
    </subcellularLocation>
</comment>
<reference evidence="8 9" key="1">
    <citation type="submission" date="2019-11" db="EMBL/GenBank/DDBJ databases">
        <authorList>
            <person name="Zheng R.K."/>
            <person name="Sun C.M."/>
        </authorList>
    </citation>
    <scope>NUCLEOTIDE SEQUENCE [LARGE SCALE GENOMIC DNA]</scope>
    <source>
        <strain evidence="8 9">WC007</strain>
    </source>
</reference>
<evidence type="ECO:0000256" key="1">
    <source>
        <dbReference type="ARBA" id="ARBA00004442"/>
    </source>
</evidence>
<evidence type="ECO:0000313" key="8">
    <source>
        <dbReference type="EMBL" id="QGY44636.1"/>
    </source>
</evidence>